<proteinExistence type="predicted"/>
<dbReference type="EMBL" id="BLAL01000252">
    <property type="protein sequence ID" value="GES96905.1"/>
    <property type="molecule type" value="Genomic_DNA"/>
</dbReference>
<feature type="compositionally biased region" description="Polar residues" evidence="1">
    <location>
        <begin position="170"/>
        <end position="181"/>
    </location>
</feature>
<organism evidence="2 3">
    <name type="scientific">Rhizophagus clarus</name>
    <dbReference type="NCBI Taxonomy" id="94130"/>
    <lineage>
        <taxon>Eukaryota</taxon>
        <taxon>Fungi</taxon>
        <taxon>Fungi incertae sedis</taxon>
        <taxon>Mucoromycota</taxon>
        <taxon>Glomeromycotina</taxon>
        <taxon>Glomeromycetes</taxon>
        <taxon>Glomerales</taxon>
        <taxon>Glomeraceae</taxon>
        <taxon>Rhizophagus</taxon>
    </lineage>
</organism>
<feature type="compositionally biased region" description="Polar residues" evidence="1">
    <location>
        <begin position="191"/>
        <end position="222"/>
    </location>
</feature>
<feature type="region of interest" description="Disordered" evidence="1">
    <location>
        <begin position="169"/>
        <end position="222"/>
    </location>
</feature>
<accession>A0A8H3QYB2</accession>
<evidence type="ECO:0000313" key="3">
    <source>
        <dbReference type="Proteomes" id="UP000615446"/>
    </source>
</evidence>
<comment type="caution">
    <text evidence="2">The sequence shown here is derived from an EMBL/GenBank/DDBJ whole genome shotgun (WGS) entry which is preliminary data.</text>
</comment>
<name>A0A8H3QYB2_9GLOM</name>
<protein>
    <submittedName>
        <fullName evidence="2">Uncharacterized protein</fullName>
    </submittedName>
</protein>
<reference evidence="2" key="1">
    <citation type="submission" date="2019-10" db="EMBL/GenBank/DDBJ databases">
        <title>Conservation and host-specific expression of non-tandemly repeated heterogenous ribosome RNA gene in arbuscular mycorrhizal fungi.</title>
        <authorList>
            <person name="Maeda T."/>
            <person name="Kobayashi Y."/>
            <person name="Nakagawa T."/>
            <person name="Ezawa T."/>
            <person name="Yamaguchi K."/>
            <person name="Bino T."/>
            <person name="Nishimoto Y."/>
            <person name="Shigenobu S."/>
            <person name="Kawaguchi M."/>
        </authorList>
    </citation>
    <scope>NUCLEOTIDE SEQUENCE</scope>
    <source>
        <strain evidence="2">HR1</strain>
    </source>
</reference>
<dbReference type="AlphaFoldDB" id="A0A8H3QYB2"/>
<sequence>MASIQETCTYNTYDEFATHFKIDLDNSLPDQHQLNTINPYTITDISTSKSKGKRKKKAKHSTTEVIKEAFLQPVVSQIKTTQKLSILLSSLLNQILTYNNFLAFIPNTSGKEKRTKTQDNEASYIITEYQAPFRCTFIYDIILYDISAKLILPKNVSWCKHTAIHLASPSKKNSTSFSNTAKRSKKDESKNGSSDNTDKSTLATRSNQIHLSNFQSKNSSTY</sequence>
<evidence type="ECO:0000313" key="2">
    <source>
        <dbReference type="EMBL" id="GES96905.1"/>
    </source>
</evidence>
<dbReference type="Proteomes" id="UP000615446">
    <property type="component" value="Unassembled WGS sequence"/>
</dbReference>
<gene>
    <name evidence="2" type="ORF">RCL2_002350800</name>
</gene>
<evidence type="ECO:0000256" key="1">
    <source>
        <dbReference type="SAM" id="MobiDB-lite"/>
    </source>
</evidence>